<dbReference type="RefSeq" id="WP_162669716.1">
    <property type="nucleotide sequence ID" value="NZ_LR593886.1"/>
</dbReference>
<keyword evidence="2" id="KW-1185">Reference proteome</keyword>
<organism evidence="1 2">
    <name type="scientific">Gemmata massiliana</name>
    <dbReference type="NCBI Taxonomy" id="1210884"/>
    <lineage>
        <taxon>Bacteria</taxon>
        <taxon>Pseudomonadati</taxon>
        <taxon>Planctomycetota</taxon>
        <taxon>Planctomycetia</taxon>
        <taxon>Gemmatales</taxon>
        <taxon>Gemmataceae</taxon>
        <taxon>Gemmata</taxon>
    </lineage>
</organism>
<evidence type="ECO:0000313" key="2">
    <source>
        <dbReference type="Proteomes" id="UP000464178"/>
    </source>
</evidence>
<proteinExistence type="predicted"/>
<dbReference type="KEGG" id="gms:SOIL9_24330"/>
<name>A0A6P2D1W8_9BACT</name>
<evidence type="ECO:0000313" key="1">
    <source>
        <dbReference type="EMBL" id="VTR95281.1"/>
    </source>
</evidence>
<sequence length="66" mass="7007">MKLFLLTACWVLVGCGVIFGLVHGIVPHLLTPDLFPKAQAREVQHAPIESAITSAGFAVSAGIEHK</sequence>
<reference evidence="1 2" key="1">
    <citation type="submission" date="2019-05" db="EMBL/GenBank/DDBJ databases">
        <authorList>
            <consortium name="Science for Life Laboratories"/>
        </authorList>
    </citation>
    <scope>NUCLEOTIDE SEQUENCE [LARGE SCALE GENOMIC DNA]</scope>
    <source>
        <strain evidence="1">Soil9</strain>
    </source>
</reference>
<accession>A0A6P2D1W8</accession>
<dbReference type="Proteomes" id="UP000464178">
    <property type="component" value="Chromosome"/>
</dbReference>
<protein>
    <submittedName>
        <fullName evidence="1">Uncharacterized protein</fullName>
    </submittedName>
</protein>
<dbReference type="PROSITE" id="PS51257">
    <property type="entry name" value="PROKAR_LIPOPROTEIN"/>
    <property type="match status" value="1"/>
</dbReference>
<gene>
    <name evidence="1" type="ORF">SOIL9_24330</name>
</gene>
<dbReference type="EMBL" id="LR593886">
    <property type="protein sequence ID" value="VTR95281.1"/>
    <property type="molecule type" value="Genomic_DNA"/>
</dbReference>
<dbReference type="AlphaFoldDB" id="A0A6P2D1W8"/>